<keyword evidence="4" id="KW-1185">Reference proteome</keyword>
<proteinExistence type="predicted"/>
<protein>
    <recommendedName>
        <fullName evidence="2">MULE transposase domain-containing protein</fullName>
    </recommendedName>
</protein>
<dbReference type="Pfam" id="PF10551">
    <property type="entry name" value="MULE"/>
    <property type="match status" value="1"/>
</dbReference>
<keyword evidence="1" id="KW-0472">Membrane</keyword>
<dbReference type="InterPro" id="IPR018289">
    <property type="entry name" value="MULE_transposase_dom"/>
</dbReference>
<organism evidence="3 4">
    <name type="scientific">Lactuca sativa</name>
    <name type="common">Garden lettuce</name>
    <dbReference type="NCBI Taxonomy" id="4236"/>
    <lineage>
        <taxon>Eukaryota</taxon>
        <taxon>Viridiplantae</taxon>
        <taxon>Streptophyta</taxon>
        <taxon>Embryophyta</taxon>
        <taxon>Tracheophyta</taxon>
        <taxon>Spermatophyta</taxon>
        <taxon>Magnoliopsida</taxon>
        <taxon>eudicotyledons</taxon>
        <taxon>Gunneridae</taxon>
        <taxon>Pentapetalae</taxon>
        <taxon>asterids</taxon>
        <taxon>campanulids</taxon>
        <taxon>Asterales</taxon>
        <taxon>Asteraceae</taxon>
        <taxon>Cichorioideae</taxon>
        <taxon>Cichorieae</taxon>
        <taxon>Lactucinae</taxon>
        <taxon>Lactuca</taxon>
    </lineage>
</organism>
<dbReference type="AlphaFoldDB" id="A0A9R1WDP9"/>
<keyword evidence="1" id="KW-1133">Transmembrane helix</keyword>
<dbReference type="PANTHER" id="PTHR31973:SF185">
    <property type="entry name" value="TRANSPOSASE, MUDR, PLANT, MULE TRANSPOSASE DOMAIN-CONTAINING PROTEIN"/>
    <property type="match status" value="1"/>
</dbReference>
<accession>A0A9R1WDP9</accession>
<comment type="caution">
    <text evidence="3">The sequence shown here is derived from an EMBL/GenBank/DDBJ whole genome shotgun (WGS) entry which is preliminary data.</text>
</comment>
<evidence type="ECO:0000259" key="2">
    <source>
        <dbReference type="Pfam" id="PF10551"/>
    </source>
</evidence>
<keyword evidence="1" id="KW-0812">Transmembrane</keyword>
<dbReference type="EMBL" id="NBSK02000002">
    <property type="protein sequence ID" value="KAJ0223280.1"/>
    <property type="molecule type" value="Genomic_DNA"/>
</dbReference>
<evidence type="ECO:0000256" key="1">
    <source>
        <dbReference type="SAM" id="Phobius"/>
    </source>
</evidence>
<name>A0A9R1WDP9_LACSA</name>
<reference evidence="3 4" key="1">
    <citation type="journal article" date="2017" name="Nat. Commun.">
        <title>Genome assembly with in vitro proximity ligation data and whole-genome triplication in lettuce.</title>
        <authorList>
            <person name="Reyes-Chin-Wo S."/>
            <person name="Wang Z."/>
            <person name="Yang X."/>
            <person name="Kozik A."/>
            <person name="Arikit S."/>
            <person name="Song C."/>
            <person name="Xia L."/>
            <person name="Froenicke L."/>
            <person name="Lavelle D.O."/>
            <person name="Truco M.J."/>
            <person name="Xia R."/>
            <person name="Zhu S."/>
            <person name="Xu C."/>
            <person name="Xu H."/>
            <person name="Xu X."/>
            <person name="Cox K."/>
            <person name="Korf I."/>
            <person name="Meyers B.C."/>
            <person name="Michelmore R.W."/>
        </authorList>
    </citation>
    <scope>NUCLEOTIDE SEQUENCE [LARGE SCALE GENOMIC DNA]</scope>
    <source>
        <strain evidence="4">cv. Salinas</strain>
        <tissue evidence="3">Seedlings</tissue>
    </source>
</reference>
<feature type="transmembrane region" description="Helical" evidence="1">
    <location>
        <begin position="21"/>
        <end position="42"/>
    </location>
</feature>
<feature type="domain" description="MULE transposase" evidence="2">
    <location>
        <begin position="54"/>
        <end position="126"/>
    </location>
</feature>
<gene>
    <name evidence="3" type="ORF">LSAT_V11C200095920</name>
</gene>
<evidence type="ECO:0000313" key="4">
    <source>
        <dbReference type="Proteomes" id="UP000235145"/>
    </source>
</evidence>
<sequence length="149" mass="17336">MRTNTHTYTHIKTDLMDHFKACYVVIGRVVHAFISCFLYVIFIRSVSLRGDSLKTMFVAVAIDGNNHILPIAFGLAMENNPYRFTWFLIRLREALRHGREALFITNMDDVVSSCIKHLFPDSYHGYTYKSVFMYMRTRGVSGRTLQPLF</sequence>
<dbReference type="PANTHER" id="PTHR31973">
    <property type="entry name" value="POLYPROTEIN, PUTATIVE-RELATED"/>
    <property type="match status" value="1"/>
</dbReference>
<evidence type="ECO:0000313" key="3">
    <source>
        <dbReference type="EMBL" id="KAJ0223280.1"/>
    </source>
</evidence>
<dbReference type="Proteomes" id="UP000235145">
    <property type="component" value="Unassembled WGS sequence"/>
</dbReference>